<evidence type="ECO:0000256" key="3">
    <source>
        <dbReference type="ARBA" id="ARBA00023125"/>
    </source>
</evidence>
<dbReference type="SUPFAM" id="SSF47459">
    <property type="entry name" value="HLH, helix-loop-helix DNA-binding domain"/>
    <property type="match status" value="1"/>
</dbReference>
<evidence type="ECO:0000259" key="7">
    <source>
        <dbReference type="PROSITE" id="PS50888"/>
    </source>
</evidence>
<evidence type="ECO:0000256" key="1">
    <source>
        <dbReference type="ARBA" id="ARBA00004123"/>
    </source>
</evidence>
<evidence type="ECO:0000313" key="8">
    <source>
        <dbReference type="EMBL" id="KAK7349693.1"/>
    </source>
</evidence>
<dbReference type="Gene3D" id="4.10.280.10">
    <property type="entry name" value="Helix-loop-helix DNA-binding domain"/>
    <property type="match status" value="1"/>
</dbReference>
<keyword evidence="4" id="KW-0804">Transcription</keyword>
<proteinExistence type="predicted"/>
<dbReference type="EMBL" id="JAYMYQ010000002">
    <property type="protein sequence ID" value="KAK7349693.1"/>
    <property type="molecule type" value="Genomic_DNA"/>
</dbReference>
<keyword evidence="3" id="KW-0238">DNA-binding</keyword>
<dbReference type="GO" id="GO:0005634">
    <property type="term" value="C:nucleus"/>
    <property type="evidence" value="ECO:0007669"/>
    <property type="project" value="UniProtKB-SubCell"/>
</dbReference>
<dbReference type="InterPro" id="IPR031066">
    <property type="entry name" value="bHLH_ALC-like_plant"/>
</dbReference>
<dbReference type="Proteomes" id="UP001367508">
    <property type="component" value="Unassembled WGS sequence"/>
</dbReference>
<dbReference type="CDD" id="cd11445">
    <property type="entry name" value="bHLH_AtPIF_like"/>
    <property type="match status" value="1"/>
</dbReference>
<dbReference type="InterPro" id="IPR036638">
    <property type="entry name" value="HLH_DNA-bd_sf"/>
</dbReference>
<name>A0AAN9MD57_CANGL</name>
<comment type="caution">
    <text evidence="8">The sequence shown here is derived from an EMBL/GenBank/DDBJ whole genome shotgun (WGS) entry which is preliminary data.</text>
</comment>
<feature type="compositionally biased region" description="Basic and acidic residues" evidence="6">
    <location>
        <begin position="220"/>
        <end position="229"/>
    </location>
</feature>
<keyword evidence="9" id="KW-1185">Reference proteome</keyword>
<feature type="region of interest" description="Disordered" evidence="6">
    <location>
        <begin position="180"/>
        <end position="254"/>
    </location>
</feature>
<dbReference type="InterPro" id="IPR047265">
    <property type="entry name" value="PIF1-like_bHLH"/>
</dbReference>
<feature type="domain" description="BHLH" evidence="7">
    <location>
        <begin position="238"/>
        <end position="287"/>
    </location>
</feature>
<protein>
    <recommendedName>
        <fullName evidence="7">BHLH domain-containing protein</fullName>
    </recommendedName>
</protein>
<evidence type="ECO:0000313" key="9">
    <source>
        <dbReference type="Proteomes" id="UP001367508"/>
    </source>
</evidence>
<reference evidence="8 9" key="1">
    <citation type="submission" date="2024-01" db="EMBL/GenBank/DDBJ databases">
        <title>The genomes of 5 underutilized Papilionoideae crops provide insights into root nodulation and disease resistanc.</title>
        <authorList>
            <person name="Jiang F."/>
        </authorList>
    </citation>
    <scope>NUCLEOTIDE SEQUENCE [LARGE SCALE GENOMIC DNA]</scope>
    <source>
        <strain evidence="8">LVBAO_FW01</strain>
        <tissue evidence="8">Leaves</tissue>
    </source>
</reference>
<dbReference type="PANTHER" id="PTHR45855:SF23">
    <property type="entry name" value="TRANSCRIPTION FACTOR MEE8-RELATED"/>
    <property type="match status" value="1"/>
</dbReference>
<dbReference type="GO" id="GO:0003677">
    <property type="term" value="F:DNA binding"/>
    <property type="evidence" value="ECO:0007669"/>
    <property type="project" value="UniProtKB-KW"/>
</dbReference>
<sequence length="402" mass="45103">MTQCVPSWEVEDNIPTTTKIPLLPNSNSNSNSNSIAIEVPMFEFDSQVAELTYKKGQLLTQGLRPMKPLHQDTTRNLTTWDKPSIKDTLESMVNKSIGEDNNHENKMFPWFNPHRNTMTMDALVPCSFTKDRSMNQVTESEKLGACVGKRARVMARVPIRQELSGCKNWSVSGSETCHRDLSEGLNSGSMGSPENTTRTTANDHHDSIHHRKSQSEAGDEDNKTTRIDKSLGSNKKNKAAAVHNQSERRRRDKINQRLKALQKLVPYSSKTDKASMLDEVIQYMKQLQAQVQMMNWMKMYSTMMLPITMQQQLKMSMMAHMGMGMGKNMGMSMGMDMNTINIPGIPPMFPPSPFMPMASWNACGGDGLLGAQSKCVSMDAYSKMAAQFHHQLYHPPPSSSKS</sequence>
<organism evidence="8 9">
    <name type="scientific">Canavalia gladiata</name>
    <name type="common">Sword bean</name>
    <name type="synonym">Dolichos gladiatus</name>
    <dbReference type="NCBI Taxonomy" id="3824"/>
    <lineage>
        <taxon>Eukaryota</taxon>
        <taxon>Viridiplantae</taxon>
        <taxon>Streptophyta</taxon>
        <taxon>Embryophyta</taxon>
        <taxon>Tracheophyta</taxon>
        <taxon>Spermatophyta</taxon>
        <taxon>Magnoliopsida</taxon>
        <taxon>eudicotyledons</taxon>
        <taxon>Gunneridae</taxon>
        <taxon>Pentapetalae</taxon>
        <taxon>rosids</taxon>
        <taxon>fabids</taxon>
        <taxon>Fabales</taxon>
        <taxon>Fabaceae</taxon>
        <taxon>Papilionoideae</taxon>
        <taxon>50 kb inversion clade</taxon>
        <taxon>NPAAA clade</taxon>
        <taxon>indigoferoid/millettioid clade</taxon>
        <taxon>Phaseoleae</taxon>
        <taxon>Canavalia</taxon>
    </lineage>
</organism>
<evidence type="ECO:0000256" key="6">
    <source>
        <dbReference type="SAM" id="MobiDB-lite"/>
    </source>
</evidence>
<accession>A0AAN9MD57</accession>
<keyword evidence="2" id="KW-0805">Transcription regulation</keyword>
<evidence type="ECO:0000256" key="2">
    <source>
        <dbReference type="ARBA" id="ARBA00023015"/>
    </source>
</evidence>
<keyword evidence="5" id="KW-0539">Nucleus</keyword>
<dbReference type="InterPro" id="IPR011598">
    <property type="entry name" value="bHLH_dom"/>
</dbReference>
<dbReference type="GO" id="GO:0046983">
    <property type="term" value="F:protein dimerization activity"/>
    <property type="evidence" value="ECO:0007669"/>
    <property type="project" value="InterPro"/>
</dbReference>
<evidence type="ECO:0000256" key="4">
    <source>
        <dbReference type="ARBA" id="ARBA00023163"/>
    </source>
</evidence>
<feature type="compositionally biased region" description="Polar residues" evidence="6">
    <location>
        <begin position="184"/>
        <end position="200"/>
    </location>
</feature>
<dbReference type="PANTHER" id="PTHR45855">
    <property type="entry name" value="TRANSCRIPTION FACTOR PIF1-RELATED"/>
    <property type="match status" value="1"/>
</dbReference>
<gene>
    <name evidence="8" type="ORF">VNO77_07268</name>
</gene>
<dbReference type="PROSITE" id="PS50888">
    <property type="entry name" value="BHLH"/>
    <property type="match status" value="1"/>
</dbReference>
<dbReference type="SMART" id="SM00353">
    <property type="entry name" value="HLH"/>
    <property type="match status" value="1"/>
</dbReference>
<feature type="compositionally biased region" description="Basic and acidic residues" evidence="6">
    <location>
        <begin position="245"/>
        <end position="254"/>
    </location>
</feature>
<evidence type="ECO:0000256" key="5">
    <source>
        <dbReference type="ARBA" id="ARBA00023242"/>
    </source>
</evidence>
<comment type="subcellular location">
    <subcellularLocation>
        <location evidence="1">Nucleus</location>
    </subcellularLocation>
</comment>
<dbReference type="Pfam" id="PF00010">
    <property type="entry name" value="HLH"/>
    <property type="match status" value="1"/>
</dbReference>
<dbReference type="AlphaFoldDB" id="A0AAN9MD57"/>